<sequence>TCATFEVLRNFHTMTLQGKISAFDYYHALALLTDGYGLEPLPVNWLPSFVLMMHQWRNLKMLKRGACGHAESGVEGAQPGELAVQYRPCPILNVNVTPSMLKGLEADRSAASPSMVVWGC</sequence>
<dbReference type="GeneID" id="18806496"/>
<dbReference type="InterPro" id="IPR041457">
    <property type="entry name" value="CxC2_KDZ-assoc"/>
</dbReference>
<dbReference type="RefSeq" id="XP_007311056.1">
    <property type="nucleotide sequence ID" value="XM_007310994.1"/>
</dbReference>
<evidence type="ECO:0000313" key="3">
    <source>
        <dbReference type="Proteomes" id="UP000053927"/>
    </source>
</evidence>
<organism evidence="2 3">
    <name type="scientific">Stereum hirsutum (strain FP-91666)</name>
    <name type="common">White-rot fungus</name>
    <dbReference type="NCBI Taxonomy" id="721885"/>
    <lineage>
        <taxon>Eukaryota</taxon>
        <taxon>Fungi</taxon>
        <taxon>Dikarya</taxon>
        <taxon>Basidiomycota</taxon>
        <taxon>Agaricomycotina</taxon>
        <taxon>Agaricomycetes</taxon>
        <taxon>Russulales</taxon>
        <taxon>Stereaceae</taxon>
        <taxon>Stereum</taxon>
    </lineage>
</organism>
<gene>
    <name evidence="2" type="ORF">STEHIDRAFT_69036</name>
</gene>
<name>R7RWR7_STEHR</name>
<accession>R7RWR7</accession>
<reference evidence="3" key="1">
    <citation type="journal article" date="2012" name="Science">
        <title>The Paleozoic origin of enzymatic lignin decomposition reconstructed from 31 fungal genomes.</title>
        <authorList>
            <person name="Floudas D."/>
            <person name="Binder M."/>
            <person name="Riley R."/>
            <person name="Barry K."/>
            <person name="Blanchette R.A."/>
            <person name="Henrissat B."/>
            <person name="Martinez A.T."/>
            <person name="Otillar R."/>
            <person name="Spatafora J.W."/>
            <person name="Yadav J.S."/>
            <person name="Aerts A."/>
            <person name="Benoit I."/>
            <person name="Boyd A."/>
            <person name="Carlson A."/>
            <person name="Copeland A."/>
            <person name="Coutinho P.M."/>
            <person name="de Vries R.P."/>
            <person name="Ferreira P."/>
            <person name="Findley K."/>
            <person name="Foster B."/>
            <person name="Gaskell J."/>
            <person name="Glotzer D."/>
            <person name="Gorecki P."/>
            <person name="Heitman J."/>
            <person name="Hesse C."/>
            <person name="Hori C."/>
            <person name="Igarashi K."/>
            <person name="Jurgens J.A."/>
            <person name="Kallen N."/>
            <person name="Kersten P."/>
            <person name="Kohler A."/>
            <person name="Kuees U."/>
            <person name="Kumar T.K.A."/>
            <person name="Kuo A."/>
            <person name="LaButti K."/>
            <person name="Larrondo L.F."/>
            <person name="Lindquist E."/>
            <person name="Ling A."/>
            <person name="Lombard V."/>
            <person name="Lucas S."/>
            <person name="Lundell T."/>
            <person name="Martin R."/>
            <person name="McLaughlin D.J."/>
            <person name="Morgenstern I."/>
            <person name="Morin E."/>
            <person name="Murat C."/>
            <person name="Nagy L.G."/>
            <person name="Nolan M."/>
            <person name="Ohm R.A."/>
            <person name="Patyshakuliyeva A."/>
            <person name="Rokas A."/>
            <person name="Ruiz-Duenas F.J."/>
            <person name="Sabat G."/>
            <person name="Salamov A."/>
            <person name="Samejima M."/>
            <person name="Schmutz J."/>
            <person name="Slot J.C."/>
            <person name="St John F."/>
            <person name="Stenlid J."/>
            <person name="Sun H."/>
            <person name="Sun S."/>
            <person name="Syed K."/>
            <person name="Tsang A."/>
            <person name="Wiebenga A."/>
            <person name="Young D."/>
            <person name="Pisabarro A."/>
            <person name="Eastwood D.C."/>
            <person name="Martin F."/>
            <person name="Cullen D."/>
            <person name="Grigoriev I.V."/>
            <person name="Hibbett D.S."/>
        </authorList>
    </citation>
    <scope>NUCLEOTIDE SEQUENCE [LARGE SCALE GENOMIC DNA]</scope>
    <source>
        <strain evidence="3">FP-91666</strain>
    </source>
</reference>
<evidence type="ECO:0000313" key="2">
    <source>
        <dbReference type="EMBL" id="EIM79821.1"/>
    </source>
</evidence>
<evidence type="ECO:0000259" key="1">
    <source>
        <dbReference type="Pfam" id="PF18803"/>
    </source>
</evidence>
<dbReference type="OrthoDB" id="3235114at2759"/>
<proteinExistence type="predicted"/>
<dbReference type="Pfam" id="PF18803">
    <property type="entry name" value="CxC2"/>
    <property type="match status" value="1"/>
</dbReference>
<protein>
    <recommendedName>
        <fullName evidence="1">CxC2-like cysteine cluster KDZ transposase-associated domain-containing protein</fullName>
    </recommendedName>
</protein>
<dbReference type="EMBL" id="JH687401">
    <property type="protein sequence ID" value="EIM79821.1"/>
    <property type="molecule type" value="Genomic_DNA"/>
</dbReference>
<keyword evidence="3" id="KW-1185">Reference proteome</keyword>
<dbReference type="KEGG" id="shs:STEHIDRAFT_69036"/>
<feature type="non-terminal residue" evidence="2">
    <location>
        <position position="1"/>
    </location>
</feature>
<dbReference type="AlphaFoldDB" id="R7RWR7"/>
<dbReference type="Proteomes" id="UP000053927">
    <property type="component" value="Unassembled WGS sequence"/>
</dbReference>
<feature type="domain" description="CxC2-like cysteine cluster KDZ transposase-associated" evidence="1">
    <location>
        <begin position="1"/>
        <end position="36"/>
    </location>
</feature>
<dbReference type="OMA" id="ELMSHWH"/>